<dbReference type="EMBL" id="JAMYXC010000116">
    <property type="protein sequence ID" value="MCP1168428.1"/>
    <property type="molecule type" value="Genomic_DNA"/>
</dbReference>
<name>A0A9X2FVL0_9RHOB</name>
<comment type="caution">
    <text evidence="6">The sequence shown here is derived from an EMBL/GenBank/DDBJ whole genome shotgun (WGS) entry which is preliminary data.</text>
</comment>
<dbReference type="InterPro" id="IPR015797">
    <property type="entry name" value="NUDIX_hydrolase-like_dom_sf"/>
</dbReference>
<proteinExistence type="predicted"/>
<dbReference type="Pfam" id="PF00293">
    <property type="entry name" value="NUDIX"/>
    <property type="match status" value="1"/>
</dbReference>
<dbReference type="SUPFAM" id="SSF55811">
    <property type="entry name" value="Nudix"/>
    <property type="match status" value="1"/>
</dbReference>
<dbReference type="Proteomes" id="UP001139477">
    <property type="component" value="Unassembled WGS sequence"/>
</dbReference>
<dbReference type="GO" id="GO:0005737">
    <property type="term" value="C:cytoplasm"/>
    <property type="evidence" value="ECO:0007669"/>
    <property type="project" value="TreeGrafter"/>
</dbReference>
<dbReference type="AlphaFoldDB" id="A0A9X2FVL0"/>
<feature type="domain" description="Nudix hydrolase" evidence="5">
    <location>
        <begin position="15"/>
        <end position="142"/>
    </location>
</feature>
<keyword evidence="2" id="KW-0479">Metal-binding</keyword>
<dbReference type="GO" id="GO:1901909">
    <property type="term" value="P:diadenosine hexaphosphate catabolic process"/>
    <property type="evidence" value="ECO:0007669"/>
    <property type="project" value="TreeGrafter"/>
</dbReference>
<dbReference type="GO" id="GO:1901907">
    <property type="term" value="P:diadenosine pentaphosphate catabolic process"/>
    <property type="evidence" value="ECO:0007669"/>
    <property type="project" value="TreeGrafter"/>
</dbReference>
<protein>
    <submittedName>
        <fullName evidence="6">NUDIX hydrolase</fullName>
    </submittedName>
</protein>
<gene>
    <name evidence="6" type="ORF">NHG85_07795</name>
</gene>
<dbReference type="InterPro" id="IPR047198">
    <property type="entry name" value="DDP-like_NUDIX"/>
</dbReference>
<evidence type="ECO:0000256" key="4">
    <source>
        <dbReference type="ARBA" id="ARBA00022842"/>
    </source>
</evidence>
<dbReference type="CDD" id="cd04666">
    <property type="entry name" value="NUDIX_DIPP2_like_Nudt4"/>
    <property type="match status" value="1"/>
</dbReference>
<sequence>MIQLPLRIAKRHQRLARTQFAALPWRMADDGFEVCLVTSRGRGRWILPKGWPMDGVTPAQAAAIEAREEAGLLGRPEDRCLGVWSYAKSGVPHFAMVFPLRVEEALDDWPERAQRRRKWFSPARAAAKLDAPELSRMLLGFQPLPRMPASEPASQPAVS</sequence>
<evidence type="ECO:0000256" key="1">
    <source>
        <dbReference type="ARBA" id="ARBA00001946"/>
    </source>
</evidence>
<keyword evidence="3 6" id="KW-0378">Hydrolase</keyword>
<dbReference type="PANTHER" id="PTHR12629">
    <property type="entry name" value="DIPHOSPHOINOSITOL POLYPHOSPHATE PHOSPHOHYDROLASE"/>
    <property type="match status" value="1"/>
</dbReference>
<comment type="cofactor">
    <cofactor evidence="1">
        <name>Mg(2+)</name>
        <dbReference type="ChEBI" id="CHEBI:18420"/>
    </cofactor>
</comment>
<dbReference type="GO" id="GO:0046872">
    <property type="term" value="F:metal ion binding"/>
    <property type="evidence" value="ECO:0007669"/>
    <property type="project" value="UniProtKB-KW"/>
</dbReference>
<dbReference type="GO" id="GO:0034432">
    <property type="term" value="F:bis(5'-adenosyl)-pentaphosphatase activity"/>
    <property type="evidence" value="ECO:0007669"/>
    <property type="project" value="TreeGrafter"/>
</dbReference>
<dbReference type="GO" id="GO:0071543">
    <property type="term" value="P:diphosphoinositol polyphosphate metabolic process"/>
    <property type="evidence" value="ECO:0007669"/>
    <property type="project" value="TreeGrafter"/>
</dbReference>
<evidence type="ECO:0000313" key="6">
    <source>
        <dbReference type="EMBL" id="MCP1168428.1"/>
    </source>
</evidence>
<dbReference type="PROSITE" id="PS51462">
    <property type="entry name" value="NUDIX"/>
    <property type="match status" value="1"/>
</dbReference>
<evidence type="ECO:0000256" key="2">
    <source>
        <dbReference type="ARBA" id="ARBA00022723"/>
    </source>
</evidence>
<dbReference type="InterPro" id="IPR000086">
    <property type="entry name" value="NUDIX_hydrolase_dom"/>
</dbReference>
<dbReference type="GO" id="GO:1901911">
    <property type="term" value="P:adenosine 5'-(hexahydrogen pentaphosphate) catabolic process"/>
    <property type="evidence" value="ECO:0007669"/>
    <property type="project" value="TreeGrafter"/>
</dbReference>
<evidence type="ECO:0000259" key="5">
    <source>
        <dbReference type="PROSITE" id="PS51462"/>
    </source>
</evidence>
<evidence type="ECO:0000313" key="7">
    <source>
        <dbReference type="Proteomes" id="UP001139477"/>
    </source>
</evidence>
<dbReference type="GO" id="GO:0008486">
    <property type="term" value="F:diphosphoinositol-polyphosphate diphosphatase activity"/>
    <property type="evidence" value="ECO:0007669"/>
    <property type="project" value="TreeGrafter"/>
</dbReference>
<dbReference type="RefSeq" id="WP_253331327.1">
    <property type="nucleotide sequence ID" value="NZ_JAMYXC010000116.1"/>
</dbReference>
<keyword evidence="7" id="KW-1185">Reference proteome</keyword>
<dbReference type="PANTHER" id="PTHR12629:SF0">
    <property type="entry name" value="DIPHOSPHOINOSITOL-POLYPHOSPHATE DIPHOSPHATASE"/>
    <property type="match status" value="1"/>
</dbReference>
<evidence type="ECO:0000256" key="3">
    <source>
        <dbReference type="ARBA" id="ARBA00022801"/>
    </source>
</evidence>
<accession>A0A9X2FVL0</accession>
<keyword evidence="4" id="KW-0460">Magnesium</keyword>
<organism evidence="6 7">
    <name type="scientific">Limimaricola litoreus</name>
    <dbReference type="NCBI Taxonomy" id="2955316"/>
    <lineage>
        <taxon>Bacteria</taxon>
        <taxon>Pseudomonadati</taxon>
        <taxon>Pseudomonadota</taxon>
        <taxon>Alphaproteobacteria</taxon>
        <taxon>Rhodobacterales</taxon>
        <taxon>Paracoccaceae</taxon>
        <taxon>Limimaricola</taxon>
    </lineage>
</organism>
<dbReference type="GO" id="GO:0000298">
    <property type="term" value="F:endopolyphosphatase activity"/>
    <property type="evidence" value="ECO:0007669"/>
    <property type="project" value="TreeGrafter"/>
</dbReference>
<dbReference type="GO" id="GO:0034431">
    <property type="term" value="F:bis(5'-adenosyl)-hexaphosphatase activity"/>
    <property type="evidence" value="ECO:0007669"/>
    <property type="project" value="TreeGrafter"/>
</dbReference>
<reference evidence="6" key="1">
    <citation type="submission" date="2022-06" db="EMBL/GenBank/DDBJ databases">
        <title>Limimaricola sediminis sp. nov., isolated from an intertidal sediment.</title>
        <authorList>
            <person name="Shao X."/>
        </authorList>
    </citation>
    <scope>NUCLEOTIDE SEQUENCE</scope>
    <source>
        <strain evidence="6">ASW11-118</strain>
    </source>
</reference>
<dbReference type="Gene3D" id="3.90.79.10">
    <property type="entry name" value="Nucleoside Triphosphate Pyrophosphohydrolase"/>
    <property type="match status" value="1"/>
</dbReference>